<dbReference type="EMBL" id="JBEAFC010000010">
    <property type="protein sequence ID" value="KAL1538780.1"/>
    <property type="molecule type" value="Genomic_DNA"/>
</dbReference>
<sequence length="67" mass="7814">MYIQREKAVANFALFDLHFTNYFTLQRISIFLGKADMVWLPEGLGCSIREHGYMERFLFGGTTYNSP</sequence>
<accession>A0ABD1G3U2</accession>
<protein>
    <submittedName>
        <fullName evidence="1">Uncharacterized protein</fullName>
    </submittedName>
</protein>
<dbReference type="Proteomes" id="UP001567538">
    <property type="component" value="Unassembled WGS sequence"/>
</dbReference>
<gene>
    <name evidence="1" type="ORF">AAHA92_27483</name>
</gene>
<reference evidence="1 2" key="1">
    <citation type="submission" date="2024-06" db="EMBL/GenBank/DDBJ databases">
        <title>A chromosome level genome sequence of Diviner's sage (Salvia divinorum).</title>
        <authorList>
            <person name="Ford S.A."/>
            <person name="Ro D.-K."/>
            <person name="Ness R.W."/>
            <person name="Phillips M.A."/>
        </authorList>
    </citation>
    <scope>NUCLEOTIDE SEQUENCE [LARGE SCALE GENOMIC DNA]</scope>
    <source>
        <strain evidence="1">SAF-2024a</strain>
        <tissue evidence="1">Leaf</tissue>
    </source>
</reference>
<proteinExistence type="predicted"/>
<name>A0ABD1G3U2_SALDI</name>
<keyword evidence="2" id="KW-1185">Reference proteome</keyword>
<comment type="caution">
    <text evidence="1">The sequence shown here is derived from an EMBL/GenBank/DDBJ whole genome shotgun (WGS) entry which is preliminary data.</text>
</comment>
<evidence type="ECO:0000313" key="1">
    <source>
        <dbReference type="EMBL" id="KAL1538780.1"/>
    </source>
</evidence>
<dbReference type="AlphaFoldDB" id="A0ABD1G3U2"/>
<evidence type="ECO:0000313" key="2">
    <source>
        <dbReference type="Proteomes" id="UP001567538"/>
    </source>
</evidence>
<organism evidence="1 2">
    <name type="scientific">Salvia divinorum</name>
    <name type="common">Maria pastora</name>
    <name type="synonym">Diviner's sage</name>
    <dbReference type="NCBI Taxonomy" id="28513"/>
    <lineage>
        <taxon>Eukaryota</taxon>
        <taxon>Viridiplantae</taxon>
        <taxon>Streptophyta</taxon>
        <taxon>Embryophyta</taxon>
        <taxon>Tracheophyta</taxon>
        <taxon>Spermatophyta</taxon>
        <taxon>Magnoliopsida</taxon>
        <taxon>eudicotyledons</taxon>
        <taxon>Gunneridae</taxon>
        <taxon>Pentapetalae</taxon>
        <taxon>asterids</taxon>
        <taxon>lamiids</taxon>
        <taxon>Lamiales</taxon>
        <taxon>Lamiaceae</taxon>
        <taxon>Nepetoideae</taxon>
        <taxon>Mentheae</taxon>
        <taxon>Salviinae</taxon>
        <taxon>Salvia</taxon>
        <taxon>Salvia subgen. Calosphace</taxon>
    </lineage>
</organism>